<reference evidence="1" key="1">
    <citation type="submission" date="2021-05" db="EMBL/GenBank/DDBJ databases">
        <authorList>
            <person name="Zhang X."/>
        </authorList>
    </citation>
    <scope>NUCLEOTIDE SEQUENCE</scope>
    <source>
        <plasmid evidence="1">p59001-phv</plasmid>
    </source>
</reference>
<geneLocation type="plasmid" evidence="1">
    <name>p59001-phv</name>
</geneLocation>
<dbReference type="EMBL" id="MZ156797">
    <property type="protein sequence ID" value="QVQ59128.1"/>
    <property type="molecule type" value="Genomic_DNA"/>
</dbReference>
<accession>A0A8E6L7C3</accession>
<keyword evidence="1" id="KW-0614">Plasmid</keyword>
<organism evidence="1">
    <name type="scientific">Klebsiella pneumoniae</name>
    <dbReference type="NCBI Taxonomy" id="573"/>
    <lineage>
        <taxon>Bacteria</taxon>
        <taxon>Pseudomonadati</taxon>
        <taxon>Pseudomonadota</taxon>
        <taxon>Gammaproteobacteria</taxon>
        <taxon>Enterobacterales</taxon>
        <taxon>Enterobacteriaceae</taxon>
        <taxon>Klebsiella/Raoultella group</taxon>
        <taxon>Klebsiella</taxon>
        <taxon>Klebsiella pneumoniae complex</taxon>
    </lineage>
</organism>
<evidence type="ECO:0000313" key="1">
    <source>
        <dbReference type="EMBL" id="QVQ59128.1"/>
    </source>
</evidence>
<dbReference type="AlphaFoldDB" id="A0A8E6L7C3"/>
<sequence>MATITNGIKSHSSKCDGVTFHASGETHLSLKEVHSHNET</sequence>
<proteinExistence type="predicted"/>
<protein>
    <submittedName>
        <fullName evidence="1">Uncharacterized protein</fullName>
    </submittedName>
</protein>
<name>A0A8E6L7C3_KLEPN</name>